<dbReference type="GO" id="GO:0003700">
    <property type="term" value="F:DNA-binding transcription factor activity"/>
    <property type="evidence" value="ECO:0007669"/>
    <property type="project" value="InterPro"/>
</dbReference>
<keyword evidence="6" id="KW-1185">Reference proteome</keyword>
<gene>
    <name evidence="5" type="ORF">GCM10011396_01150</name>
</gene>
<dbReference type="PROSITE" id="PS50995">
    <property type="entry name" value="HTH_MARR_2"/>
    <property type="match status" value="1"/>
</dbReference>
<accession>A0A916U440</accession>
<dbReference type="RefSeq" id="WP_188564061.1">
    <property type="nucleotide sequence ID" value="NZ_BMED01000001.1"/>
</dbReference>
<reference evidence="5" key="1">
    <citation type="journal article" date="2014" name="Int. J. Syst. Evol. Microbiol.">
        <title>Complete genome sequence of Corynebacterium casei LMG S-19264T (=DSM 44701T), isolated from a smear-ripened cheese.</title>
        <authorList>
            <consortium name="US DOE Joint Genome Institute (JGI-PGF)"/>
            <person name="Walter F."/>
            <person name="Albersmeier A."/>
            <person name="Kalinowski J."/>
            <person name="Ruckert C."/>
        </authorList>
    </citation>
    <scope>NUCLEOTIDE SEQUENCE</scope>
    <source>
        <strain evidence="5">CGMCC 1.10998</strain>
    </source>
</reference>
<evidence type="ECO:0000313" key="6">
    <source>
        <dbReference type="Proteomes" id="UP000637423"/>
    </source>
</evidence>
<dbReference type="PANTHER" id="PTHR42756:SF1">
    <property type="entry name" value="TRANSCRIPTIONAL REPRESSOR OF EMRAB OPERON"/>
    <property type="match status" value="1"/>
</dbReference>
<evidence type="ECO:0000256" key="3">
    <source>
        <dbReference type="ARBA" id="ARBA00023163"/>
    </source>
</evidence>
<evidence type="ECO:0000256" key="1">
    <source>
        <dbReference type="ARBA" id="ARBA00023015"/>
    </source>
</evidence>
<dbReference type="Pfam" id="PF12802">
    <property type="entry name" value="MarR_2"/>
    <property type="match status" value="1"/>
</dbReference>
<dbReference type="PRINTS" id="PR00598">
    <property type="entry name" value="HTHMARR"/>
</dbReference>
<dbReference type="Gene3D" id="1.10.10.10">
    <property type="entry name" value="Winged helix-like DNA-binding domain superfamily/Winged helix DNA-binding domain"/>
    <property type="match status" value="1"/>
</dbReference>
<name>A0A916U440_9BURK</name>
<reference evidence="5" key="2">
    <citation type="submission" date="2020-09" db="EMBL/GenBank/DDBJ databases">
        <authorList>
            <person name="Sun Q."/>
            <person name="Zhou Y."/>
        </authorList>
    </citation>
    <scope>NUCLEOTIDE SEQUENCE</scope>
    <source>
        <strain evidence="5">CGMCC 1.10998</strain>
    </source>
</reference>
<organism evidence="5 6">
    <name type="scientific">Undibacterium terreum</name>
    <dbReference type="NCBI Taxonomy" id="1224302"/>
    <lineage>
        <taxon>Bacteria</taxon>
        <taxon>Pseudomonadati</taxon>
        <taxon>Pseudomonadota</taxon>
        <taxon>Betaproteobacteria</taxon>
        <taxon>Burkholderiales</taxon>
        <taxon>Oxalobacteraceae</taxon>
        <taxon>Undibacterium</taxon>
    </lineage>
</organism>
<dbReference type="SUPFAM" id="SSF46785">
    <property type="entry name" value="Winged helix' DNA-binding domain"/>
    <property type="match status" value="1"/>
</dbReference>
<dbReference type="GO" id="GO:0003677">
    <property type="term" value="F:DNA binding"/>
    <property type="evidence" value="ECO:0007669"/>
    <property type="project" value="UniProtKB-KW"/>
</dbReference>
<dbReference type="InterPro" id="IPR036390">
    <property type="entry name" value="WH_DNA-bd_sf"/>
</dbReference>
<dbReference type="PANTHER" id="PTHR42756">
    <property type="entry name" value="TRANSCRIPTIONAL REGULATOR, MARR"/>
    <property type="match status" value="1"/>
</dbReference>
<comment type="caution">
    <text evidence="5">The sequence shown here is derived from an EMBL/GenBank/DDBJ whole genome shotgun (WGS) entry which is preliminary data.</text>
</comment>
<dbReference type="AlphaFoldDB" id="A0A916U440"/>
<dbReference type="InterPro" id="IPR023187">
    <property type="entry name" value="Tscrpt_reg_MarR-type_CS"/>
</dbReference>
<dbReference type="PROSITE" id="PS01117">
    <property type="entry name" value="HTH_MARR_1"/>
    <property type="match status" value="1"/>
</dbReference>
<evidence type="ECO:0000259" key="4">
    <source>
        <dbReference type="PROSITE" id="PS50995"/>
    </source>
</evidence>
<keyword evidence="2" id="KW-0238">DNA-binding</keyword>
<dbReference type="InterPro" id="IPR000835">
    <property type="entry name" value="HTH_MarR-typ"/>
</dbReference>
<sequence length="150" mass="17170">MKNLNDAVLEQFFGLMHHFKSQMHQALSTDNFELGPFGAQALAFFEMHPKGTQRDLIRYFGRDKAQVTRLLKQLEERGLISRELDAEDKRSHQIQLTAAGKALQATVHKHKQKIAEEMMVDFDAKERASLIELLGRMRSNIASDEDQSSN</sequence>
<keyword evidence="3" id="KW-0804">Transcription</keyword>
<proteinExistence type="predicted"/>
<evidence type="ECO:0000313" key="5">
    <source>
        <dbReference type="EMBL" id="GGC58116.1"/>
    </source>
</evidence>
<dbReference type="Proteomes" id="UP000637423">
    <property type="component" value="Unassembled WGS sequence"/>
</dbReference>
<dbReference type="InterPro" id="IPR036388">
    <property type="entry name" value="WH-like_DNA-bd_sf"/>
</dbReference>
<feature type="domain" description="HTH marR-type" evidence="4">
    <location>
        <begin position="1"/>
        <end position="139"/>
    </location>
</feature>
<evidence type="ECO:0000256" key="2">
    <source>
        <dbReference type="ARBA" id="ARBA00023125"/>
    </source>
</evidence>
<keyword evidence="1" id="KW-0805">Transcription regulation</keyword>
<dbReference type="SMART" id="SM00347">
    <property type="entry name" value="HTH_MARR"/>
    <property type="match status" value="1"/>
</dbReference>
<dbReference type="EMBL" id="BMED01000001">
    <property type="protein sequence ID" value="GGC58116.1"/>
    <property type="molecule type" value="Genomic_DNA"/>
</dbReference>
<protein>
    <submittedName>
        <fullName evidence="5">MarR family transcriptional regulator</fullName>
    </submittedName>
</protein>